<evidence type="ECO:0000256" key="3">
    <source>
        <dbReference type="ARBA" id="ARBA00022884"/>
    </source>
</evidence>
<feature type="compositionally biased region" description="Basic residues" evidence="5">
    <location>
        <begin position="86"/>
        <end position="97"/>
    </location>
</feature>
<keyword evidence="8" id="KW-1185">Reference proteome</keyword>
<dbReference type="GO" id="GO:0005634">
    <property type="term" value="C:nucleus"/>
    <property type="evidence" value="ECO:0007669"/>
    <property type="project" value="InterPro"/>
</dbReference>
<evidence type="ECO:0000256" key="2">
    <source>
        <dbReference type="ARBA" id="ARBA00022737"/>
    </source>
</evidence>
<feature type="domain" description="RRM" evidence="6">
    <location>
        <begin position="132"/>
        <end position="209"/>
    </location>
</feature>
<dbReference type="GO" id="GO:0003723">
    <property type="term" value="F:RNA binding"/>
    <property type="evidence" value="ECO:0007669"/>
    <property type="project" value="UniProtKB-UniRule"/>
</dbReference>
<accession>A0A6A5W520</accession>
<feature type="region of interest" description="Disordered" evidence="5">
    <location>
        <begin position="1"/>
        <end position="129"/>
    </location>
</feature>
<organism evidence="7 8">
    <name type="scientific">Amniculicola lignicola CBS 123094</name>
    <dbReference type="NCBI Taxonomy" id="1392246"/>
    <lineage>
        <taxon>Eukaryota</taxon>
        <taxon>Fungi</taxon>
        <taxon>Dikarya</taxon>
        <taxon>Ascomycota</taxon>
        <taxon>Pezizomycotina</taxon>
        <taxon>Dothideomycetes</taxon>
        <taxon>Pleosporomycetidae</taxon>
        <taxon>Pleosporales</taxon>
        <taxon>Amniculicolaceae</taxon>
        <taxon>Amniculicola</taxon>
    </lineage>
</organism>
<dbReference type="SMART" id="SM00360">
    <property type="entry name" value="RRM"/>
    <property type="match status" value="3"/>
</dbReference>
<dbReference type="Proteomes" id="UP000799779">
    <property type="component" value="Unassembled WGS sequence"/>
</dbReference>
<dbReference type="InterPro" id="IPR012677">
    <property type="entry name" value="Nucleotide-bd_a/b_plait_sf"/>
</dbReference>
<dbReference type="Gene3D" id="3.30.70.330">
    <property type="match status" value="3"/>
</dbReference>
<feature type="domain" description="RRM" evidence="6">
    <location>
        <begin position="231"/>
        <end position="315"/>
    </location>
</feature>
<gene>
    <name evidence="7" type="ORF">P154DRAFT_548000</name>
</gene>
<feature type="compositionally biased region" description="Basic and acidic residues" evidence="5">
    <location>
        <begin position="27"/>
        <end position="62"/>
    </location>
</feature>
<dbReference type="Pfam" id="PF00076">
    <property type="entry name" value="RRM_1"/>
    <property type="match status" value="2"/>
</dbReference>
<dbReference type="CDD" id="cd12285">
    <property type="entry name" value="RRM3_RBM39_like"/>
    <property type="match status" value="1"/>
</dbReference>
<feature type="compositionally biased region" description="Basic and acidic residues" evidence="5">
    <location>
        <begin position="98"/>
        <end position="120"/>
    </location>
</feature>
<evidence type="ECO:0000256" key="5">
    <source>
        <dbReference type="SAM" id="MobiDB-lite"/>
    </source>
</evidence>
<reference evidence="7" key="1">
    <citation type="journal article" date="2020" name="Stud. Mycol.">
        <title>101 Dothideomycetes genomes: a test case for predicting lifestyles and emergence of pathogens.</title>
        <authorList>
            <person name="Haridas S."/>
            <person name="Albert R."/>
            <person name="Binder M."/>
            <person name="Bloem J."/>
            <person name="Labutti K."/>
            <person name="Salamov A."/>
            <person name="Andreopoulos B."/>
            <person name="Baker S."/>
            <person name="Barry K."/>
            <person name="Bills G."/>
            <person name="Bluhm B."/>
            <person name="Cannon C."/>
            <person name="Castanera R."/>
            <person name="Culley D."/>
            <person name="Daum C."/>
            <person name="Ezra D."/>
            <person name="Gonzalez J."/>
            <person name="Henrissat B."/>
            <person name="Kuo A."/>
            <person name="Liang C."/>
            <person name="Lipzen A."/>
            <person name="Lutzoni F."/>
            <person name="Magnuson J."/>
            <person name="Mondo S."/>
            <person name="Nolan M."/>
            <person name="Ohm R."/>
            <person name="Pangilinan J."/>
            <person name="Park H.-J."/>
            <person name="Ramirez L."/>
            <person name="Alfaro M."/>
            <person name="Sun H."/>
            <person name="Tritt A."/>
            <person name="Yoshinaga Y."/>
            <person name="Zwiers L.-H."/>
            <person name="Turgeon B."/>
            <person name="Goodwin S."/>
            <person name="Spatafora J."/>
            <person name="Crous P."/>
            <person name="Grigoriev I."/>
        </authorList>
    </citation>
    <scope>NUCLEOTIDE SEQUENCE</scope>
    <source>
        <strain evidence="7">CBS 123094</strain>
    </source>
</reference>
<dbReference type="SUPFAM" id="SSF54928">
    <property type="entry name" value="RNA-binding domain, RBD"/>
    <property type="match status" value="2"/>
</dbReference>
<name>A0A6A5W520_9PLEO</name>
<dbReference type="CDD" id="cd12283">
    <property type="entry name" value="RRM1_RBM39_like"/>
    <property type="match status" value="1"/>
</dbReference>
<dbReference type="InterPro" id="IPR006509">
    <property type="entry name" value="RBM39_SF"/>
</dbReference>
<dbReference type="NCBIfam" id="TIGR01622">
    <property type="entry name" value="SF-CC1"/>
    <property type="match status" value="1"/>
</dbReference>
<sequence>MDVEQFLDQFGGGSDSGKKSASPKAASHRDREPERRRSRSRDRYRPNRGEDRYRRSSRDRERDRRRRDNSRPRSSQNGAEPEGSRRSRSRSPPRHRRESPGRYRDRDYDRGRNGRRESNRTPEVTEDDRDKRTVFVQQIAARAKDRHLKQFFEVIGNVVDATIVTDRLSGRSKGVGYVEFAKQDSVVKALDLTGQKLKGVPIIVQLTESEKNRAVKAADGVPMNANNTPFHRLFIGNVHFSVTESDLQDIFNPFGTIESVGIATEKDQGNPTAPPKSRGYGYIQFKEPEHAKAALAEMNGFEVANRQIRVGLGNDKFTPESTNNLLRNFDAQAKAYKAQQEKGSQFSGAGGRGAYAGGSGGVFDRAHGRDNRGVSGASALDDTDVSGVNFANISRHQLMAKLNREPEEPKPAANQTAVRSGAPAPPVTKESNCIKIQNAFIAEDELGANGVNWKKEIEEDVRGECAEKYGDVVHIAADPNADGDIYVKFKEVLGARKAFQGLNGRTFNFRTIRASYVVPQVYNSMWPH</sequence>
<dbReference type="Pfam" id="PF15519">
    <property type="entry name" value="RBM39linker"/>
    <property type="match status" value="1"/>
</dbReference>
<keyword evidence="1" id="KW-0597">Phosphoprotein</keyword>
<dbReference type="InterPro" id="IPR003954">
    <property type="entry name" value="RRM_euk-type"/>
</dbReference>
<feature type="domain" description="RRM" evidence="6">
    <location>
        <begin position="444"/>
        <end position="519"/>
    </location>
</feature>
<evidence type="ECO:0000259" key="6">
    <source>
        <dbReference type="PROSITE" id="PS50102"/>
    </source>
</evidence>
<evidence type="ECO:0000313" key="7">
    <source>
        <dbReference type="EMBL" id="KAF1996377.1"/>
    </source>
</evidence>
<dbReference type="GO" id="GO:0006397">
    <property type="term" value="P:mRNA processing"/>
    <property type="evidence" value="ECO:0007669"/>
    <property type="project" value="InterPro"/>
</dbReference>
<proteinExistence type="predicted"/>
<dbReference type="OrthoDB" id="5411533at2759"/>
<keyword evidence="3 4" id="KW-0694">RNA-binding</keyword>
<dbReference type="InterPro" id="IPR029123">
    <property type="entry name" value="RBM39_linker"/>
</dbReference>
<evidence type="ECO:0000313" key="8">
    <source>
        <dbReference type="Proteomes" id="UP000799779"/>
    </source>
</evidence>
<dbReference type="PANTHER" id="PTHR48036">
    <property type="entry name" value="SPLICING FACTOR (PAD-1), PUTATIVE (AFU_ORTHOLOGUE AFUA_1G15810)-RELATED"/>
    <property type="match status" value="1"/>
</dbReference>
<dbReference type="EMBL" id="ML977626">
    <property type="protein sequence ID" value="KAF1996377.1"/>
    <property type="molecule type" value="Genomic_DNA"/>
</dbReference>
<dbReference type="PROSITE" id="PS50102">
    <property type="entry name" value="RRM"/>
    <property type="match status" value="3"/>
</dbReference>
<feature type="region of interest" description="Disordered" evidence="5">
    <location>
        <begin position="405"/>
        <end position="429"/>
    </location>
</feature>
<dbReference type="InterPro" id="IPR035979">
    <property type="entry name" value="RBD_domain_sf"/>
</dbReference>
<dbReference type="AlphaFoldDB" id="A0A6A5W520"/>
<evidence type="ECO:0000256" key="1">
    <source>
        <dbReference type="ARBA" id="ARBA00022553"/>
    </source>
</evidence>
<dbReference type="InterPro" id="IPR000504">
    <property type="entry name" value="RRM_dom"/>
</dbReference>
<dbReference type="SMART" id="SM00361">
    <property type="entry name" value="RRM_1"/>
    <property type="match status" value="2"/>
</dbReference>
<evidence type="ECO:0000256" key="4">
    <source>
        <dbReference type="PROSITE-ProRule" id="PRU00176"/>
    </source>
</evidence>
<protein>
    <submittedName>
        <fullName evidence="7">Splicing factor, CC1-like protein</fullName>
    </submittedName>
</protein>
<keyword evidence="2" id="KW-0677">Repeat</keyword>